<evidence type="ECO:0000313" key="6">
    <source>
        <dbReference type="Proteomes" id="UP000199558"/>
    </source>
</evidence>
<keyword evidence="6" id="KW-1185">Reference proteome</keyword>
<sequence length="500" mass="55315">MDVLGAVRLSRETEATTSPARQKEIQEGWASANGHRIVGWAEDLGVSASVDPWDRPGLGPWLRGERGSFDILTCWRTDRVARRVLHFSKLIEHLRGNGRTLVSVTEGFDLSTPMGETIATIIAALAQGELAAIKERTKGSYDHLTKVGRHRGGFVPYGYRPIPALDGRGYVLEIDPEPAAILRDVAARVIGGESINAIVSDLNRRGVPTSLDVQRIRAGKEPRGTTWRVGNLANLLRSETLRGYLVTADGSPIVNDAGRRVRRADALLDDGVWRKLQSEISDRANNRKPRPRVNASVLRRVAFCGVCEDLRPMYVYPGRGRNYYRCSSKSVGGTGCGNGSTPADWLEARVAEEFLSRAGHFEVMHRVFVPGESHAEERAETEAALGRLVERLEKIPSGGASERAVLARMREHEEHLAKLAALPETPDRWEDVPTGETFRQVWDRDPEGRNDLLRTAGVRAFVSREPRRRGTPADVRFTMGEFDDPEAQRLAEIAAEEATA</sequence>
<dbReference type="Pfam" id="PF00239">
    <property type="entry name" value="Resolvase"/>
    <property type="match status" value="1"/>
</dbReference>
<reference evidence="6" key="1">
    <citation type="submission" date="2016-06" db="EMBL/GenBank/DDBJ databases">
        <authorList>
            <person name="Varghese N."/>
            <person name="Submissions Spin"/>
        </authorList>
    </citation>
    <scope>NUCLEOTIDE SEQUENCE [LARGE SCALE GENOMIC DNA]</scope>
    <source>
        <strain evidence="6">DSM 45794</strain>
    </source>
</reference>
<evidence type="ECO:0000259" key="3">
    <source>
        <dbReference type="PROSITE" id="PS51736"/>
    </source>
</evidence>
<dbReference type="InterPro" id="IPR038109">
    <property type="entry name" value="DNA_bind_recomb_sf"/>
</dbReference>
<accession>A0A1A9BH54</accession>
<organism evidence="5 6">
    <name type="scientific">Micromonospora sediminicola</name>
    <dbReference type="NCBI Taxonomy" id="946078"/>
    <lineage>
        <taxon>Bacteria</taxon>
        <taxon>Bacillati</taxon>
        <taxon>Actinomycetota</taxon>
        <taxon>Actinomycetes</taxon>
        <taxon>Micromonosporales</taxon>
        <taxon>Micromonosporaceae</taxon>
        <taxon>Micromonospora</taxon>
    </lineage>
</organism>
<dbReference type="InterPro" id="IPR006119">
    <property type="entry name" value="Resolv_N"/>
</dbReference>
<dbReference type="AlphaFoldDB" id="A0A1A9BH54"/>
<dbReference type="SUPFAM" id="SSF53041">
    <property type="entry name" value="Resolvase-like"/>
    <property type="match status" value="1"/>
</dbReference>
<dbReference type="InterPro" id="IPR036162">
    <property type="entry name" value="Resolvase-like_N_sf"/>
</dbReference>
<gene>
    <name evidence="5" type="ORF">GA0070622_5298</name>
</gene>
<dbReference type="CDD" id="cd00338">
    <property type="entry name" value="Ser_Recombinase"/>
    <property type="match status" value="1"/>
</dbReference>
<dbReference type="STRING" id="946078.GA0070622_5298"/>
<evidence type="ECO:0000313" key="5">
    <source>
        <dbReference type="EMBL" id="SBT68202.1"/>
    </source>
</evidence>
<dbReference type="Proteomes" id="UP000199558">
    <property type="component" value="Unassembled WGS sequence"/>
</dbReference>
<feature type="domain" description="Resolvase/invertase-type recombinase catalytic" evidence="3">
    <location>
        <begin position="2"/>
        <end position="148"/>
    </location>
</feature>
<dbReference type="RefSeq" id="WP_176710575.1">
    <property type="nucleotide sequence ID" value="NZ_FLRH01000004.1"/>
</dbReference>
<keyword evidence="2" id="KW-0233">DNA recombination</keyword>
<dbReference type="InterPro" id="IPR050639">
    <property type="entry name" value="SSR_resolvase"/>
</dbReference>
<evidence type="ECO:0000256" key="2">
    <source>
        <dbReference type="ARBA" id="ARBA00023172"/>
    </source>
</evidence>
<dbReference type="PROSITE" id="PS51737">
    <property type="entry name" value="RECOMBINASE_DNA_BIND"/>
    <property type="match status" value="1"/>
</dbReference>
<keyword evidence="1" id="KW-0238">DNA-binding</keyword>
<evidence type="ECO:0000256" key="1">
    <source>
        <dbReference type="ARBA" id="ARBA00023125"/>
    </source>
</evidence>
<dbReference type="InterPro" id="IPR011109">
    <property type="entry name" value="DNA_bind_recombinase_dom"/>
</dbReference>
<dbReference type="Gene3D" id="3.90.1750.20">
    <property type="entry name" value="Putative Large Serine Recombinase, Chain B, Domain 2"/>
    <property type="match status" value="1"/>
</dbReference>
<protein>
    <submittedName>
        <fullName evidence="5">Site-specific DNA recombinase</fullName>
    </submittedName>
</protein>
<dbReference type="PROSITE" id="PS51736">
    <property type="entry name" value="RECOMBINASES_3"/>
    <property type="match status" value="1"/>
</dbReference>
<dbReference type="SMART" id="SM00857">
    <property type="entry name" value="Resolvase"/>
    <property type="match status" value="1"/>
</dbReference>
<dbReference type="GO" id="GO:0003677">
    <property type="term" value="F:DNA binding"/>
    <property type="evidence" value="ECO:0007669"/>
    <property type="project" value="UniProtKB-KW"/>
</dbReference>
<evidence type="ECO:0000259" key="4">
    <source>
        <dbReference type="PROSITE" id="PS51737"/>
    </source>
</evidence>
<proteinExistence type="predicted"/>
<dbReference type="PANTHER" id="PTHR30461">
    <property type="entry name" value="DNA-INVERTASE FROM LAMBDOID PROPHAGE"/>
    <property type="match status" value="1"/>
</dbReference>
<dbReference type="PANTHER" id="PTHR30461:SF2">
    <property type="entry name" value="SERINE RECOMBINASE PINE-RELATED"/>
    <property type="match status" value="1"/>
</dbReference>
<dbReference type="Pfam" id="PF13408">
    <property type="entry name" value="Zn_ribbon_recom"/>
    <property type="match status" value="1"/>
</dbReference>
<dbReference type="InterPro" id="IPR025827">
    <property type="entry name" value="Zn_ribbon_recom_dom"/>
</dbReference>
<feature type="domain" description="Recombinase" evidence="4">
    <location>
        <begin position="156"/>
        <end position="287"/>
    </location>
</feature>
<dbReference type="Gene3D" id="3.40.50.1390">
    <property type="entry name" value="Resolvase, N-terminal catalytic domain"/>
    <property type="match status" value="1"/>
</dbReference>
<name>A0A1A9BH54_9ACTN</name>
<dbReference type="Pfam" id="PF07508">
    <property type="entry name" value="Recombinase"/>
    <property type="match status" value="1"/>
</dbReference>
<dbReference type="GO" id="GO:0000150">
    <property type="term" value="F:DNA strand exchange activity"/>
    <property type="evidence" value="ECO:0007669"/>
    <property type="project" value="InterPro"/>
</dbReference>
<dbReference type="EMBL" id="FLRH01000004">
    <property type="protein sequence ID" value="SBT68202.1"/>
    <property type="molecule type" value="Genomic_DNA"/>
</dbReference>